<protein>
    <submittedName>
        <fullName evidence="1">Uncharacterized protein</fullName>
    </submittedName>
</protein>
<comment type="caution">
    <text evidence="1">The sequence shown here is derived from an EMBL/GenBank/DDBJ whole genome shotgun (WGS) entry which is preliminary data.</text>
</comment>
<organism evidence="1 2">
    <name type="scientific">Etheostoma spectabile</name>
    <name type="common">orangethroat darter</name>
    <dbReference type="NCBI Taxonomy" id="54343"/>
    <lineage>
        <taxon>Eukaryota</taxon>
        <taxon>Metazoa</taxon>
        <taxon>Chordata</taxon>
        <taxon>Craniata</taxon>
        <taxon>Vertebrata</taxon>
        <taxon>Euteleostomi</taxon>
        <taxon>Actinopterygii</taxon>
        <taxon>Neopterygii</taxon>
        <taxon>Teleostei</taxon>
        <taxon>Neoteleostei</taxon>
        <taxon>Acanthomorphata</taxon>
        <taxon>Eupercaria</taxon>
        <taxon>Perciformes</taxon>
        <taxon>Percoidei</taxon>
        <taxon>Percidae</taxon>
        <taxon>Etheostomatinae</taxon>
        <taxon>Etheostoma</taxon>
    </lineage>
</organism>
<evidence type="ECO:0000313" key="2">
    <source>
        <dbReference type="Proteomes" id="UP000327493"/>
    </source>
</evidence>
<dbReference type="Proteomes" id="UP000327493">
    <property type="component" value="Chromosome 1"/>
</dbReference>
<name>A0A5J5DRR8_9PERO</name>
<dbReference type="EMBL" id="VOFY01000001">
    <property type="protein sequence ID" value="KAA8596095.1"/>
    <property type="molecule type" value="Genomic_DNA"/>
</dbReference>
<keyword evidence="2" id="KW-1185">Reference proteome</keyword>
<reference evidence="1 2" key="1">
    <citation type="submission" date="2019-08" db="EMBL/GenBank/DDBJ databases">
        <title>A chromosome-level genome assembly, high-density linkage maps, and genome scans reveal the genomic architecture of hybrid incompatibilities underlying speciation via character displacement in darters (Percidae: Etheostominae).</title>
        <authorList>
            <person name="Moran R.L."/>
            <person name="Catchen J.M."/>
            <person name="Fuller R.C."/>
        </authorList>
    </citation>
    <scope>NUCLEOTIDE SEQUENCE [LARGE SCALE GENOMIC DNA]</scope>
    <source>
        <strain evidence="1">EspeVRDwgs_2016</strain>
        <tissue evidence="1">Muscle</tissue>
    </source>
</reference>
<evidence type="ECO:0000313" key="1">
    <source>
        <dbReference type="EMBL" id="KAA8596095.1"/>
    </source>
</evidence>
<dbReference type="AlphaFoldDB" id="A0A5J5DRR8"/>
<gene>
    <name evidence="1" type="ORF">FQN60_011386</name>
</gene>
<sequence length="64" mass="7036">MTMQIHVLGNLPQVDKPRKALHPLGACSPWHAGPPQVLRGVFTKIYLRLASDSLALSYQSLCPI</sequence>
<accession>A0A5J5DRR8</accession>
<proteinExistence type="predicted"/>